<reference evidence="4 5" key="1">
    <citation type="submission" date="2018-01" db="EMBL/GenBank/DDBJ databases">
        <title>Whole genome analyses suggest that Burkholderia sensu lato contains two further novel genera in the rhizoxinica-symbiotica group Mycetohabitans gen. nov., and Trinickia gen. nov.: implications for the evolution of diazotrophy and nodulation in the Burkholderiaceae.</title>
        <authorList>
            <person name="Estrada-de los Santos P."/>
            <person name="Palmer M."/>
            <person name="Chavez-Ramirez B."/>
            <person name="Beukes C."/>
            <person name="Steenkamp E.T."/>
            <person name="Hirsch A.M."/>
            <person name="Manyaka P."/>
            <person name="Maluk M."/>
            <person name="Lafos M."/>
            <person name="Crook M."/>
            <person name="Gross E."/>
            <person name="Simon M.F."/>
            <person name="Bueno dos Reis Junior F."/>
            <person name="Poole P.S."/>
            <person name="Venter S.N."/>
            <person name="James E.K."/>
        </authorList>
    </citation>
    <scope>NUCLEOTIDE SEQUENCE [LARGE SCALE GENOMIC DNA]</scope>
    <source>
        <strain evidence="4 5">GIMN1.004</strain>
    </source>
</reference>
<evidence type="ECO:0000313" key="5">
    <source>
        <dbReference type="Proteomes" id="UP000235616"/>
    </source>
</evidence>
<keyword evidence="1 2" id="KW-0238">DNA-binding</keyword>
<proteinExistence type="predicted"/>
<dbReference type="InterPro" id="IPR012340">
    <property type="entry name" value="NA-bd_OB-fold"/>
</dbReference>
<protein>
    <submittedName>
        <fullName evidence="4">Single-stranded DNA-binding protein</fullName>
    </submittedName>
</protein>
<dbReference type="GO" id="GO:0003697">
    <property type="term" value="F:single-stranded DNA binding"/>
    <property type="evidence" value="ECO:0007669"/>
    <property type="project" value="InterPro"/>
</dbReference>
<dbReference type="SUPFAM" id="SSF50249">
    <property type="entry name" value="Nucleic acid-binding proteins"/>
    <property type="match status" value="1"/>
</dbReference>
<sequence length="148" mass="15752">MIDGLIAGRLYGKPTERRGQSDKAFVVAKIRVATVDGESLFVNAIVFSDSAKAALLTLDDGDSVSLSGTLTPKVWTDKNGEVKPALDMTAHAVLTAYHVKRKRDALAQPSSPKSGGEERPFATGKRNGTRAFHGDSSSTSLADDDLDF</sequence>
<dbReference type="OrthoDB" id="8813484at2"/>
<evidence type="ECO:0000256" key="3">
    <source>
        <dbReference type="SAM" id="MobiDB-lite"/>
    </source>
</evidence>
<keyword evidence="5" id="KW-1185">Reference proteome</keyword>
<dbReference type="AlphaFoldDB" id="A0A2N7VL26"/>
<gene>
    <name evidence="4" type="ORF">C0Z18_18525</name>
</gene>
<comment type="caution">
    <text evidence="4">The sequence shown here is derived from an EMBL/GenBank/DDBJ whole genome shotgun (WGS) entry which is preliminary data.</text>
</comment>
<organism evidence="4 5">
    <name type="scientific">Trinickia dabaoshanensis</name>
    <dbReference type="NCBI Taxonomy" id="564714"/>
    <lineage>
        <taxon>Bacteria</taxon>
        <taxon>Pseudomonadati</taxon>
        <taxon>Pseudomonadota</taxon>
        <taxon>Betaproteobacteria</taxon>
        <taxon>Burkholderiales</taxon>
        <taxon>Burkholderiaceae</taxon>
        <taxon>Trinickia</taxon>
    </lineage>
</organism>
<dbReference type="Gene3D" id="2.40.50.140">
    <property type="entry name" value="Nucleic acid-binding proteins"/>
    <property type="match status" value="1"/>
</dbReference>
<dbReference type="Proteomes" id="UP000235616">
    <property type="component" value="Unassembled WGS sequence"/>
</dbReference>
<dbReference type="RefSeq" id="WP_102646884.1">
    <property type="nucleotide sequence ID" value="NZ_PNYA01000017.1"/>
</dbReference>
<dbReference type="InterPro" id="IPR000424">
    <property type="entry name" value="Primosome_PriB/ssb"/>
</dbReference>
<dbReference type="PROSITE" id="PS50935">
    <property type="entry name" value="SSB"/>
    <property type="match status" value="1"/>
</dbReference>
<dbReference type="EMBL" id="PNYA01000017">
    <property type="protein sequence ID" value="PMS17843.1"/>
    <property type="molecule type" value="Genomic_DNA"/>
</dbReference>
<evidence type="ECO:0000256" key="1">
    <source>
        <dbReference type="ARBA" id="ARBA00023125"/>
    </source>
</evidence>
<name>A0A2N7VL26_9BURK</name>
<feature type="region of interest" description="Disordered" evidence="3">
    <location>
        <begin position="103"/>
        <end position="148"/>
    </location>
</feature>
<dbReference type="Pfam" id="PF00436">
    <property type="entry name" value="SSB"/>
    <property type="match status" value="1"/>
</dbReference>
<evidence type="ECO:0000313" key="4">
    <source>
        <dbReference type="EMBL" id="PMS17843.1"/>
    </source>
</evidence>
<evidence type="ECO:0000256" key="2">
    <source>
        <dbReference type="PROSITE-ProRule" id="PRU00252"/>
    </source>
</evidence>
<accession>A0A2N7VL26</accession>